<dbReference type="EMBL" id="NBCO01000085">
    <property type="protein sequence ID" value="ORC82662.1"/>
    <property type="molecule type" value="Genomic_DNA"/>
</dbReference>
<sequence length="104" mass="12172">MYIFFFLPQVCFHIPMQWWLLFPISGIMKVMCDIRWCRPTLTCGCSPNGVRDLVVFGGFISDWVTRVFFDMRCGSGTHKEEWETGMCNERVRTVDTHSCVVFMS</sequence>
<proteinExistence type="predicted"/>
<dbReference type="Proteomes" id="UP000192257">
    <property type="component" value="Unassembled WGS sequence"/>
</dbReference>
<keyword evidence="2" id="KW-1185">Reference proteome</keyword>
<evidence type="ECO:0000313" key="1">
    <source>
        <dbReference type="EMBL" id="ORC82662.1"/>
    </source>
</evidence>
<dbReference type="VEuPathDB" id="TriTrypDB:TM35_000851070"/>
<accession>A0A1X0NG96</accession>
<gene>
    <name evidence="1" type="ORF">TM35_000851070</name>
</gene>
<dbReference type="GeneID" id="39991213"/>
<dbReference type="RefSeq" id="XP_028877275.1">
    <property type="nucleotide sequence ID" value="XM_029031433.1"/>
</dbReference>
<name>A0A1X0NG96_9TRYP</name>
<evidence type="ECO:0000313" key="2">
    <source>
        <dbReference type="Proteomes" id="UP000192257"/>
    </source>
</evidence>
<dbReference type="AlphaFoldDB" id="A0A1X0NG96"/>
<comment type="caution">
    <text evidence="1">The sequence shown here is derived from an EMBL/GenBank/DDBJ whole genome shotgun (WGS) entry which is preliminary data.</text>
</comment>
<protein>
    <submittedName>
        <fullName evidence="1">Uncharacterized protein</fullName>
    </submittedName>
</protein>
<reference evidence="1 2" key="1">
    <citation type="submission" date="2017-03" db="EMBL/GenBank/DDBJ databases">
        <title>An alternative strategy for trypanosome survival in the mammalian bloodstream revealed through genome and transcriptome analysis of the ubiquitous bovine parasite Trypanosoma (Megatrypanum) theileri.</title>
        <authorList>
            <person name="Kelly S."/>
            <person name="Ivens A."/>
            <person name="Mott A."/>
            <person name="O'Neill E."/>
            <person name="Emms D."/>
            <person name="Macleod O."/>
            <person name="Voorheis P."/>
            <person name="Matthews J."/>
            <person name="Matthews K."/>
            <person name="Carrington M."/>
        </authorList>
    </citation>
    <scope>NUCLEOTIDE SEQUENCE [LARGE SCALE GENOMIC DNA]</scope>
    <source>
        <strain evidence="1">Edinburgh</strain>
    </source>
</reference>
<organism evidence="1 2">
    <name type="scientific">Trypanosoma theileri</name>
    <dbReference type="NCBI Taxonomy" id="67003"/>
    <lineage>
        <taxon>Eukaryota</taxon>
        <taxon>Discoba</taxon>
        <taxon>Euglenozoa</taxon>
        <taxon>Kinetoplastea</taxon>
        <taxon>Metakinetoplastina</taxon>
        <taxon>Trypanosomatida</taxon>
        <taxon>Trypanosomatidae</taxon>
        <taxon>Trypanosoma</taxon>
    </lineage>
</organism>